<keyword evidence="5 6" id="KW-0472">Membrane</keyword>
<feature type="transmembrane region" description="Helical" evidence="6">
    <location>
        <begin position="237"/>
        <end position="256"/>
    </location>
</feature>
<dbReference type="GO" id="GO:0007165">
    <property type="term" value="P:signal transduction"/>
    <property type="evidence" value="ECO:0007669"/>
    <property type="project" value="TreeGrafter"/>
</dbReference>
<dbReference type="EMBL" id="JAXCGZ010007667">
    <property type="protein sequence ID" value="KAK7078783.1"/>
    <property type="molecule type" value="Genomic_DNA"/>
</dbReference>
<evidence type="ECO:0000313" key="9">
    <source>
        <dbReference type="Proteomes" id="UP001381693"/>
    </source>
</evidence>
<reference evidence="8 9" key="1">
    <citation type="submission" date="2023-11" db="EMBL/GenBank/DDBJ databases">
        <title>Halocaridina rubra genome assembly.</title>
        <authorList>
            <person name="Smith C."/>
        </authorList>
    </citation>
    <scope>NUCLEOTIDE SEQUENCE [LARGE SCALE GENOMIC DNA]</scope>
    <source>
        <strain evidence="8">EP-1</strain>
        <tissue evidence="8">Whole</tissue>
    </source>
</reference>
<comment type="subcellular location">
    <subcellularLocation>
        <location evidence="1">Membrane</location>
        <topology evidence="1">Multi-pass membrane protein</topology>
    </subcellularLocation>
</comment>
<dbReference type="EC" id="3.1.3.4" evidence="8"/>
<evidence type="ECO:0000259" key="7">
    <source>
        <dbReference type="SMART" id="SM00014"/>
    </source>
</evidence>
<keyword evidence="9" id="KW-1185">Reference proteome</keyword>
<evidence type="ECO:0000256" key="4">
    <source>
        <dbReference type="ARBA" id="ARBA00022989"/>
    </source>
</evidence>
<feature type="domain" description="Phosphatidic acid phosphatase type 2/haloperoxidase" evidence="7">
    <location>
        <begin position="105"/>
        <end position="249"/>
    </location>
</feature>
<organism evidence="8 9">
    <name type="scientific">Halocaridina rubra</name>
    <name type="common">Hawaiian red shrimp</name>
    <dbReference type="NCBI Taxonomy" id="373956"/>
    <lineage>
        <taxon>Eukaryota</taxon>
        <taxon>Metazoa</taxon>
        <taxon>Ecdysozoa</taxon>
        <taxon>Arthropoda</taxon>
        <taxon>Crustacea</taxon>
        <taxon>Multicrustacea</taxon>
        <taxon>Malacostraca</taxon>
        <taxon>Eumalacostraca</taxon>
        <taxon>Eucarida</taxon>
        <taxon>Decapoda</taxon>
        <taxon>Pleocyemata</taxon>
        <taxon>Caridea</taxon>
        <taxon>Atyoidea</taxon>
        <taxon>Atyidae</taxon>
        <taxon>Halocaridina</taxon>
    </lineage>
</organism>
<feature type="transmembrane region" description="Helical" evidence="6">
    <location>
        <begin position="206"/>
        <end position="225"/>
    </location>
</feature>
<keyword evidence="3 6" id="KW-0812">Transmembrane</keyword>
<accession>A0AAN8XCB7</accession>
<dbReference type="GO" id="GO:0006644">
    <property type="term" value="P:phospholipid metabolic process"/>
    <property type="evidence" value="ECO:0007669"/>
    <property type="project" value="InterPro"/>
</dbReference>
<feature type="transmembrane region" description="Helical" evidence="6">
    <location>
        <begin position="97"/>
        <end position="118"/>
    </location>
</feature>
<keyword evidence="8" id="KW-0378">Hydrolase</keyword>
<evidence type="ECO:0000256" key="5">
    <source>
        <dbReference type="ARBA" id="ARBA00023136"/>
    </source>
</evidence>
<evidence type="ECO:0000256" key="1">
    <source>
        <dbReference type="ARBA" id="ARBA00004141"/>
    </source>
</evidence>
<dbReference type="Pfam" id="PF01569">
    <property type="entry name" value="PAP2"/>
    <property type="match status" value="1"/>
</dbReference>
<comment type="caution">
    <text evidence="8">The sequence shown here is derived from an EMBL/GenBank/DDBJ whole genome shotgun (WGS) entry which is preliminary data.</text>
</comment>
<protein>
    <submittedName>
        <fullName evidence="8">Catalytic activity protein</fullName>
        <ecNumber evidence="8">3.1.3.4</ecNumber>
    </submittedName>
</protein>
<dbReference type="CDD" id="cd03384">
    <property type="entry name" value="PAP2_wunen"/>
    <property type="match status" value="1"/>
</dbReference>
<dbReference type="InterPro" id="IPR043216">
    <property type="entry name" value="PAP-like"/>
</dbReference>
<dbReference type="GO" id="GO:0008195">
    <property type="term" value="F:phosphatidate phosphatase activity"/>
    <property type="evidence" value="ECO:0007669"/>
    <property type="project" value="UniProtKB-EC"/>
</dbReference>
<evidence type="ECO:0000313" key="8">
    <source>
        <dbReference type="EMBL" id="KAK7078783.1"/>
    </source>
</evidence>
<dbReference type="Proteomes" id="UP001381693">
    <property type="component" value="Unassembled WGS sequence"/>
</dbReference>
<dbReference type="SMART" id="SM00014">
    <property type="entry name" value="acidPPc"/>
    <property type="match status" value="1"/>
</dbReference>
<evidence type="ECO:0000256" key="2">
    <source>
        <dbReference type="ARBA" id="ARBA00008816"/>
    </source>
</evidence>
<sequence>MERRHIFRGTVNFILLLIVAIPILLFFLIGEPYQRGFNCDDDSLRYPYIDSTVHTLVLYFVGTGLPVIAIFLLEFVRTRRESVGKPVKLFGRDMNPWFWAAYCSVGTFLFGCACSQLSTDIAKYTIGRLRPHFIDICKPDWSKINCSVPYQYIFPIPCTATDAHRMKEARLSFPSGHASFSAYTMIYLVIYLQVRFRFRAPELLRPFLQFICLLLTFYTSLSRISDYKHHWSDVLSGFVLGAVVAVLIAVYFSDLFPRELPTQIKKGQEVFLQEYTGTDGHETHTARTNVAD</sequence>
<dbReference type="AlphaFoldDB" id="A0AAN8XCB7"/>
<keyword evidence="4 6" id="KW-1133">Transmembrane helix</keyword>
<evidence type="ECO:0000256" key="6">
    <source>
        <dbReference type="SAM" id="Phobius"/>
    </source>
</evidence>
<proteinExistence type="inferred from homology"/>
<comment type="similarity">
    <text evidence="2">Belongs to the PA-phosphatase related phosphoesterase family.</text>
</comment>
<name>A0AAN8XCB7_HALRR</name>
<feature type="transmembrane region" description="Helical" evidence="6">
    <location>
        <begin position="12"/>
        <end position="30"/>
    </location>
</feature>
<dbReference type="InterPro" id="IPR000326">
    <property type="entry name" value="PAP2/HPO"/>
</dbReference>
<dbReference type="InterPro" id="IPR036938">
    <property type="entry name" value="PAP2/HPO_sf"/>
</dbReference>
<feature type="transmembrane region" description="Helical" evidence="6">
    <location>
        <begin position="176"/>
        <end position="194"/>
    </location>
</feature>
<dbReference type="GO" id="GO:0046839">
    <property type="term" value="P:phospholipid dephosphorylation"/>
    <property type="evidence" value="ECO:0007669"/>
    <property type="project" value="TreeGrafter"/>
</dbReference>
<dbReference type="Gene3D" id="1.20.144.10">
    <property type="entry name" value="Phosphatidic acid phosphatase type 2/haloperoxidase"/>
    <property type="match status" value="1"/>
</dbReference>
<gene>
    <name evidence="8" type="primary">PPAP2A</name>
    <name evidence="8" type="ORF">SK128_007520</name>
</gene>
<feature type="transmembrane region" description="Helical" evidence="6">
    <location>
        <begin position="56"/>
        <end position="76"/>
    </location>
</feature>
<dbReference type="GO" id="GO:0005886">
    <property type="term" value="C:plasma membrane"/>
    <property type="evidence" value="ECO:0007669"/>
    <property type="project" value="TreeGrafter"/>
</dbReference>
<evidence type="ECO:0000256" key="3">
    <source>
        <dbReference type="ARBA" id="ARBA00022692"/>
    </source>
</evidence>
<dbReference type="PANTHER" id="PTHR10165:SF197">
    <property type="entry name" value="FI04477P-RELATED"/>
    <property type="match status" value="1"/>
</dbReference>
<dbReference type="PANTHER" id="PTHR10165">
    <property type="entry name" value="LIPID PHOSPHATE PHOSPHATASE"/>
    <property type="match status" value="1"/>
</dbReference>
<dbReference type="SUPFAM" id="SSF48317">
    <property type="entry name" value="Acid phosphatase/Vanadium-dependent haloperoxidase"/>
    <property type="match status" value="1"/>
</dbReference>